<protein>
    <submittedName>
        <fullName evidence="3">3994_t:CDS:1</fullName>
    </submittedName>
</protein>
<dbReference type="FunFam" id="3.40.50.360:FF:000001">
    <property type="entry name" value="NAD(P)H dehydrogenase (Quinone) FQR1-like"/>
    <property type="match status" value="1"/>
</dbReference>
<dbReference type="InterPro" id="IPR029039">
    <property type="entry name" value="Flavoprotein-like_sf"/>
</dbReference>
<dbReference type="PROSITE" id="PS50902">
    <property type="entry name" value="FLAVODOXIN_LIKE"/>
    <property type="match status" value="1"/>
</dbReference>
<sequence>MYSHVYQLALEVKKGVEAAHPKVDVELYQVAETLSQEILDKMHAPAHPDVPIITTDKLAEADGFLFGFPTRFGTIPAQFKAFLDSTGQIWMKGALDKKFAGFFTSTVTQHGGQETTGFTTVTYLAHHGINFVPLGSGISYFGDTSEVIGGGYWGAGTIIGNDASRPISEREKEVARFQGKRFAEIVATYIRGAQVIEAEKA</sequence>
<dbReference type="EMBL" id="CAJVPV010005455">
    <property type="protein sequence ID" value="CAG8591067.1"/>
    <property type="molecule type" value="Genomic_DNA"/>
</dbReference>
<dbReference type="NCBIfam" id="NF002999">
    <property type="entry name" value="PRK03767.1"/>
    <property type="match status" value="1"/>
</dbReference>
<dbReference type="GO" id="GO:0003955">
    <property type="term" value="F:NAD(P)H dehydrogenase (quinone) activity"/>
    <property type="evidence" value="ECO:0007669"/>
    <property type="project" value="InterPro"/>
</dbReference>
<organism evidence="3 4">
    <name type="scientific">Acaulospora morrowiae</name>
    <dbReference type="NCBI Taxonomy" id="94023"/>
    <lineage>
        <taxon>Eukaryota</taxon>
        <taxon>Fungi</taxon>
        <taxon>Fungi incertae sedis</taxon>
        <taxon>Mucoromycota</taxon>
        <taxon>Glomeromycotina</taxon>
        <taxon>Glomeromycetes</taxon>
        <taxon>Diversisporales</taxon>
        <taxon>Acaulosporaceae</taxon>
        <taxon>Acaulospora</taxon>
    </lineage>
</organism>
<name>A0A9N9C6M1_9GLOM</name>
<dbReference type="GO" id="GO:0016020">
    <property type="term" value="C:membrane"/>
    <property type="evidence" value="ECO:0007669"/>
    <property type="project" value="TreeGrafter"/>
</dbReference>
<evidence type="ECO:0000256" key="1">
    <source>
        <dbReference type="ARBA" id="ARBA00006961"/>
    </source>
</evidence>
<dbReference type="AlphaFoldDB" id="A0A9N9C6M1"/>
<dbReference type="PANTHER" id="PTHR30546:SF23">
    <property type="entry name" value="FLAVOPROTEIN-LIKE PROTEIN YCP4-RELATED"/>
    <property type="match status" value="1"/>
</dbReference>
<dbReference type="Pfam" id="PF03358">
    <property type="entry name" value="FMN_red"/>
    <property type="match status" value="1"/>
</dbReference>
<gene>
    <name evidence="3" type="ORF">AMORRO_LOCUS7348</name>
</gene>
<dbReference type="NCBIfam" id="TIGR01755">
    <property type="entry name" value="flav_wrbA"/>
    <property type="match status" value="1"/>
</dbReference>
<dbReference type="SUPFAM" id="SSF52218">
    <property type="entry name" value="Flavoproteins"/>
    <property type="match status" value="1"/>
</dbReference>
<dbReference type="PANTHER" id="PTHR30546">
    <property type="entry name" value="FLAVODOXIN-RELATED PROTEIN WRBA-RELATED"/>
    <property type="match status" value="1"/>
</dbReference>
<evidence type="ECO:0000259" key="2">
    <source>
        <dbReference type="PROSITE" id="PS50902"/>
    </source>
</evidence>
<accession>A0A9N9C6M1</accession>
<reference evidence="3" key="1">
    <citation type="submission" date="2021-06" db="EMBL/GenBank/DDBJ databases">
        <authorList>
            <person name="Kallberg Y."/>
            <person name="Tangrot J."/>
            <person name="Rosling A."/>
        </authorList>
    </citation>
    <scope>NUCLEOTIDE SEQUENCE</scope>
    <source>
        <strain evidence="3">CL551</strain>
    </source>
</reference>
<dbReference type="InterPro" id="IPR008254">
    <property type="entry name" value="Flavodoxin/NO_synth"/>
</dbReference>
<proteinExistence type="inferred from homology"/>
<evidence type="ECO:0000313" key="4">
    <source>
        <dbReference type="Proteomes" id="UP000789342"/>
    </source>
</evidence>
<comment type="similarity">
    <text evidence="1">Belongs to the WrbA family.</text>
</comment>
<dbReference type="Gene3D" id="3.40.50.360">
    <property type="match status" value="1"/>
</dbReference>
<evidence type="ECO:0000313" key="3">
    <source>
        <dbReference type="EMBL" id="CAG8591067.1"/>
    </source>
</evidence>
<dbReference type="InterPro" id="IPR010089">
    <property type="entry name" value="Flavoprotein_WrbA-like"/>
</dbReference>
<dbReference type="Proteomes" id="UP000789342">
    <property type="component" value="Unassembled WGS sequence"/>
</dbReference>
<keyword evidence="4" id="KW-1185">Reference proteome</keyword>
<comment type="caution">
    <text evidence="3">The sequence shown here is derived from an EMBL/GenBank/DDBJ whole genome shotgun (WGS) entry which is preliminary data.</text>
</comment>
<dbReference type="InterPro" id="IPR005025">
    <property type="entry name" value="FMN_Rdtase-like_dom"/>
</dbReference>
<feature type="domain" description="Flavodoxin-like" evidence="2">
    <location>
        <begin position="1"/>
        <end position="182"/>
    </location>
</feature>
<dbReference type="GO" id="GO:0010181">
    <property type="term" value="F:FMN binding"/>
    <property type="evidence" value="ECO:0007669"/>
    <property type="project" value="InterPro"/>
</dbReference>
<dbReference type="OrthoDB" id="504689at2759"/>